<keyword evidence="2" id="KW-1185">Reference proteome</keyword>
<feature type="chain" id="PRO_5042593228" evidence="1">
    <location>
        <begin position="22"/>
        <end position="203"/>
    </location>
</feature>
<protein>
    <submittedName>
        <fullName evidence="3">Uncharacterized protein LOC105363169</fullName>
    </submittedName>
</protein>
<dbReference type="PANTHER" id="PTHR21398">
    <property type="entry name" value="AGAP007094-PA"/>
    <property type="match status" value="1"/>
</dbReference>
<dbReference type="Pfam" id="PF07841">
    <property type="entry name" value="DM4_12"/>
    <property type="match status" value="1"/>
</dbReference>
<dbReference type="SMART" id="SM00718">
    <property type="entry name" value="DM4_12"/>
    <property type="match status" value="1"/>
</dbReference>
<dbReference type="KEGG" id="csol:105363169"/>
<keyword evidence="1" id="KW-0732">Signal</keyword>
<dbReference type="GeneID" id="105363169"/>
<dbReference type="RefSeq" id="XP_011499092.1">
    <property type="nucleotide sequence ID" value="XM_011500790.1"/>
</dbReference>
<evidence type="ECO:0000313" key="3">
    <source>
        <dbReference type="RefSeq" id="XP_011499092.1"/>
    </source>
</evidence>
<dbReference type="AlphaFoldDB" id="A0AAJ6YJA2"/>
<proteinExistence type="predicted"/>
<dbReference type="PANTHER" id="PTHR21398:SF11">
    <property type="entry name" value="HDC15381-RELATED"/>
    <property type="match status" value="1"/>
</dbReference>
<organism evidence="2 3">
    <name type="scientific">Ceratosolen solmsi marchali</name>
    <dbReference type="NCBI Taxonomy" id="326594"/>
    <lineage>
        <taxon>Eukaryota</taxon>
        <taxon>Metazoa</taxon>
        <taxon>Ecdysozoa</taxon>
        <taxon>Arthropoda</taxon>
        <taxon>Hexapoda</taxon>
        <taxon>Insecta</taxon>
        <taxon>Pterygota</taxon>
        <taxon>Neoptera</taxon>
        <taxon>Endopterygota</taxon>
        <taxon>Hymenoptera</taxon>
        <taxon>Apocrita</taxon>
        <taxon>Proctotrupomorpha</taxon>
        <taxon>Chalcidoidea</taxon>
        <taxon>Agaonidae</taxon>
        <taxon>Agaoninae</taxon>
        <taxon>Ceratosolen</taxon>
    </lineage>
</organism>
<accession>A0AAJ6YJA2</accession>
<name>A0AAJ6YJA2_9HYME</name>
<gene>
    <name evidence="3" type="primary">LOC105363169</name>
</gene>
<evidence type="ECO:0000256" key="1">
    <source>
        <dbReference type="SAM" id="SignalP"/>
    </source>
</evidence>
<reference evidence="3" key="1">
    <citation type="submission" date="2025-08" db="UniProtKB">
        <authorList>
            <consortium name="RefSeq"/>
        </authorList>
    </citation>
    <scope>IDENTIFICATION</scope>
</reference>
<evidence type="ECO:0000313" key="2">
    <source>
        <dbReference type="Proteomes" id="UP000695007"/>
    </source>
</evidence>
<dbReference type="Proteomes" id="UP000695007">
    <property type="component" value="Unplaced"/>
</dbReference>
<feature type="signal peptide" evidence="1">
    <location>
        <begin position="1"/>
        <end position="21"/>
    </location>
</feature>
<dbReference type="InterPro" id="IPR006631">
    <property type="entry name" value="DM4_12"/>
</dbReference>
<sequence>MLRKYIYHLFLLFSYVRSSQSNQTLKLNGKKEGLPGLPLVYPIGGTLKLLAGCTIPIAMPGRILIHSQNIQFQFALPQNATFFSNYFTSRSLRRRRQSDIIPERSIFYQFLEEELLRRGNPGKDCIKRSICESAETPLRDDGLVGEIFHVLLTPDYGGLLGVDEEYGKAAEIGRRGDDCLKTYPSCPEGFGILDRISKIFDHD</sequence>